<gene>
    <name evidence="1" type="ORF">GN958_ATG06628</name>
</gene>
<dbReference type="AlphaFoldDB" id="A0A8S9UYE0"/>
<proteinExistence type="predicted"/>
<evidence type="ECO:0000313" key="2">
    <source>
        <dbReference type="Proteomes" id="UP000704712"/>
    </source>
</evidence>
<name>A0A8S9UYE0_PHYIN</name>
<evidence type="ECO:0000313" key="1">
    <source>
        <dbReference type="EMBL" id="KAF4144164.1"/>
    </source>
</evidence>
<organism evidence="1 2">
    <name type="scientific">Phytophthora infestans</name>
    <name type="common">Potato late blight agent</name>
    <name type="synonym">Botrytis infestans</name>
    <dbReference type="NCBI Taxonomy" id="4787"/>
    <lineage>
        <taxon>Eukaryota</taxon>
        <taxon>Sar</taxon>
        <taxon>Stramenopiles</taxon>
        <taxon>Oomycota</taxon>
        <taxon>Peronosporomycetes</taxon>
        <taxon>Peronosporales</taxon>
        <taxon>Peronosporaceae</taxon>
        <taxon>Phytophthora</taxon>
    </lineage>
</organism>
<sequence>MHKSQIIHPRNKHHLRRSLQLQVPLKRTVVYSEQRTAAGLMVEEAGTVFKRAVIGWNGDLALYTVWKELVSRVCIQAGNGYVIGQVVDGRAH</sequence>
<dbReference type="Proteomes" id="UP000704712">
    <property type="component" value="Unassembled WGS sequence"/>
</dbReference>
<protein>
    <submittedName>
        <fullName evidence="1">Uncharacterized protein</fullName>
    </submittedName>
</protein>
<comment type="caution">
    <text evidence="1">The sequence shown here is derived from an EMBL/GenBank/DDBJ whole genome shotgun (WGS) entry which is preliminary data.</text>
</comment>
<dbReference type="EMBL" id="JAACNO010000884">
    <property type="protein sequence ID" value="KAF4144164.1"/>
    <property type="molecule type" value="Genomic_DNA"/>
</dbReference>
<accession>A0A8S9UYE0</accession>
<reference evidence="1" key="1">
    <citation type="submission" date="2020-03" db="EMBL/GenBank/DDBJ databases">
        <title>Hybrid Assembly of Korean Phytophthora infestans isolates.</title>
        <authorList>
            <person name="Prokchorchik M."/>
            <person name="Lee Y."/>
            <person name="Seo J."/>
            <person name="Cho J.-H."/>
            <person name="Park Y.-E."/>
            <person name="Jang D.-C."/>
            <person name="Im J.-S."/>
            <person name="Choi J.-G."/>
            <person name="Park H.-J."/>
            <person name="Lee G.-B."/>
            <person name="Lee Y.-G."/>
            <person name="Hong S.-Y."/>
            <person name="Cho K."/>
            <person name="Sohn K.H."/>
        </authorList>
    </citation>
    <scope>NUCLEOTIDE SEQUENCE</scope>
    <source>
        <strain evidence="1">KR_2_A2</strain>
    </source>
</reference>